<dbReference type="PANTHER" id="PTHR36427:SF3">
    <property type="entry name" value="LARGE RIBOSOMAL SUBUNIT PROTEIN UL1M"/>
    <property type="match status" value="1"/>
</dbReference>
<dbReference type="GO" id="GO:0000049">
    <property type="term" value="F:tRNA binding"/>
    <property type="evidence" value="ECO:0007669"/>
    <property type="project" value="UniProtKB-KW"/>
</dbReference>
<dbReference type="EMBL" id="CP062796">
    <property type="protein sequence ID" value="QUL97731.1"/>
    <property type="molecule type" value="Genomic_DNA"/>
</dbReference>
<dbReference type="Gene3D" id="3.40.50.790">
    <property type="match status" value="1"/>
</dbReference>
<accession>A0AAT9L9K0</accession>
<keyword evidence="5 9" id="KW-0694">RNA-binding</keyword>
<dbReference type="GO" id="GO:0015934">
    <property type="term" value="C:large ribosomal subunit"/>
    <property type="evidence" value="ECO:0007669"/>
    <property type="project" value="InterPro"/>
</dbReference>
<dbReference type="SUPFAM" id="SSF56808">
    <property type="entry name" value="Ribosomal protein L1"/>
    <property type="match status" value="1"/>
</dbReference>
<keyword evidence="6 9" id="KW-0689">Ribosomal protein</keyword>
<dbReference type="HAMAP" id="MF_01318_B">
    <property type="entry name" value="Ribosomal_uL1_B"/>
    <property type="match status" value="1"/>
</dbReference>
<dbReference type="PANTHER" id="PTHR36427">
    <property type="entry name" value="54S RIBOSOMAL PROTEIN L1, MITOCHONDRIAL"/>
    <property type="match status" value="1"/>
</dbReference>
<dbReference type="GO" id="GO:0006412">
    <property type="term" value="P:translation"/>
    <property type="evidence" value="ECO:0007669"/>
    <property type="project" value="UniProtKB-UniRule"/>
</dbReference>
<dbReference type="Gene3D" id="3.30.190.20">
    <property type="match status" value="1"/>
</dbReference>
<gene>
    <name evidence="9" type="primary">rplA</name>
    <name evidence="11" type="ORF">IMF26_06305</name>
</gene>
<dbReference type="InterPro" id="IPR023673">
    <property type="entry name" value="Ribosomal_uL1_CS"/>
</dbReference>
<dbReference type="GO" id="GO:0006417">
    <property type="term" value="P:regulation of translation"/>
    <property type="evidence" value="ECO:0007669"/>
    <property type="project" value="UniProtKB-KW"/>
</dbReference>
<reference evidence="11" key="2">
    <citation type="journal article" date="2023" name="Biology">
        <title>Prokaryotic Life Associated with Coal-Fire Gas Vents Revealed by Metagenomics.</title>
        <authorList>
            <person name="Kadnikov V.V."/>
            <person name="Mardanov A.V."/>
            <person name="Beletsky A.V."/>
            <person name="Karnachuk O.V."/>
            <person name="Ravin N.V."/>
        </authorList>
    </citation>
    <scope>NUCLEOTIDE SEQUENCE</scope>
    <source>
        <strain evidence="11">Bu02</strain>
    </source>
</reference>
<evidence type="ECO:0000256" key="3">
    <source>
        <dbReference type="ARBA" id="ARBA00022730"/>
    </source>
</evidence>
<organism evidence="11">
    <name type="scientific">Candidatus Fermentithermobacillus carboniphilus</name>
    <dbReference type="NCBI Taxonomy" id="3085328"/>
    <lineage>
        <taxon>Bacteria</taxon>
        <taxon>Bacillati</taxon>
        <taxon>Bacillota</taxon>
        <taxon>Candidatus Fermentithermobacillia</taxon>
        <taxon>Candidatus Fermentithermobacillales</taxon>
        <taxon>Candidatus Fermentithermobacillaceae</taxon>
        <taxon>Candidatus Fermentithermobacillus</taxon>
    </lineage>
</organism>
<dbReference type="GO" id="GO:0019843">
    <property type="term" value="F:rRNA binding"/>
    <property type="evidence" value="ECO:0007669"/>
    <property type="project" value="UniProtKB-UniRule"/>
</dbReference>
<dbReference type="InterPro" id="IPR002143">
    <property type="entry name" value="Ribosomal_uL1"/>
</dbReference>
<evidence type="ECO:0000256" key="9">
    <source>
        <dbReference type="HAMAP-Rule" id="MF_01318"/>
    </source>
</evidence>
<sequence length="235" mass="25396">MPKRGKKYIEAKKAIEPGKLYDPREALDILCKIAFAKFDETVDVAVNLGVDPRHADQMVRGAVVLPNGTGKEAKVLVFARGDKAKEARDAGADFVGAEDLVEKIQAGWLDFDRAVATPDMMGIVGRLGRILGPRGLMPNPRTGTVTNDIASAVREIKQGKVEFRTEKTGIVHAHIGKVSFGTDKLVENFYAFMDAILRAKPAAARGQYIKGVTLSTTMGPGIPLNVAKVIRPQMA</sequence>
<comment type="function">
    <text evidence="9">Binds directly to 23S rRNA. The L1 stalk is quite mobile in the ribosome, and is involved in E site tRNA release.</text>
</comment>
<dbReference type="InterPro" id="IPR016095">
    <property type="entry name" value="Ribosomal_uL1_3-a/b-sand"/>
</dbReference>
<dbReference type="InterPro" id="IPR023674">
    <property type="entry name" value="Ribosomal_uL1-like"/>
</dbReference>
<keyword evidence="9" id="KW-0820">tRNA-binding</keyword>
<dbReference type="GO" id="GO:0003735">
    <property type="term" value="F:structural constituent of ribosome"/>
    <property type="evidence" value="ECO:0007669"/>
    <property type="project" value="InterPro"/>
</dbReference>
<comment type="function">
    <text evidence="9">Protein L1 is also a translational repressor protein, it controls the translation of the L11 operon by binding to its mRNA.</text>
</comment>
<dbReference type="KEGG" id="fcz:IMF26_06305"/>
<comment type="similarity">
    <text evidence="1 9 10">Belongs to the universal ribosomal protein uL1 family.</text>
</comment>
<evidence type="ECO:0000256" key="8">
    <source>
        <dbReference type="ARBA" id="ARBA00035241"/>
    </source>
</evidence>
<evidence type="ECO:0000256" key="7">
    <source>
        <dbReference type="ARBA" id="ARBA00023274"/>
    </source>
</evidence>
<dbReference type="Pfam" id="PF00687">
    <property type="entry name" value="Ribosomal_L1"/>
    <property type="match status" value="1"/>
</dbReference>
<dbReference type="PIRSF" id="PIRSF002155">
    <property type="entry name" value="Ribosomal_L1"/>
    <property type="match status" value="1"/>
</dbReference>
<comment type="subunit">
    <text evidence="9">Part of the 50S ribosomal subunit.</text>
</comment>
<keyword evidence="7 9" id="KW-0687">Ribonucleoprotein</keyword>
<name>A0AAT9L9K0_9FIRM</name>
<dbReference type="PROSITE" id="PS01199">
    <property type="entry name" value="RIBOSOMAL_L1"/>
    <property type="match status" value="1"/>
</dbReference>
<keyword evidence="2 9" id="KW-0678">Repressor</keyword>
<protein>
    <recommendedName>
        <fullName evidence="8 9">Large ribosomal subunit protein uL1</fullName>
    </recommendedName>
</protein>
<dbReference type="NCBIfam" id="TIGR01169">
    <property type="entry name" value="rplA_bact"/>
    <property type="match status" value="1"/>
</dbReference>
<evidence type="ECO:0000313" key="11">
    <source>
        <dbReference type="EMBL" id="QUL97731.1"/>
    </source>
</evidence>
<evidence type="ECO:0000256" key="2">
    <source>
        <dbReference type="ARBA" id="ARBA00022491"/>
    </source>
</evidence>
<evidence type="ECO:0000256" key="5">
    <source>
        <dbReference type="ARBA" id="ARBA00022884"/>
    </source>
</evidence>
<dbReference type="FunFam" id="3.40.50.790:FF:000001">
    <property type="entry name" value="50S ribosomal protein L1"/>
    <property type="match status" value="1"/>
</dbReference>
<proteinExistence type="inferred from homology"/>
<dbReference type="InterPro" id="IPR028364">
    <property type="entry name" value="Ribosomal_uL1/biogenesis"/>
</dbReference>
<keyword evidence="4 9" id="KW-0810">Translation regulation</keyword>
<evidence type="ECO:0000256" key="4">
    <source>
        <dbReference type="ARBA" id="ARBA00022845"/>
    </source>
</evidence>
<evidence type="ECO:0000256" key="6">
    <source>
        <dbReference type="ARBA" id="ARBA00022980"/>
    </source>
</evidence>
<evidence type="ECO:0000256" key="1">
    <source>
        <dbReference type="ARBA" id="ARBA00010531"/>
    </source>
</evidence>
<dbReference type="InterPro" id="IPR005878">
    <property type="entry name" value="Ribosom_uL1_bac-type"/>
</dbReference>
<keyword evidence="3 9" id="KW-0699">rRNA-binding</keyword>
<evidence type="ECO:0000256" key="10">
    <source>
        <dbReference type="RuleBase" id="RU000659"/>
    </source>
</evidence>
<dbReference type="AlphaFoldDB" id="A0AAT9L9K0"/>
<reference evidence="11" key="1">
    <citation type="submission" date="2020-10" db="EMBL/GenBank/DDBJ databases">
        <authorList>
            <person name="Kadnikov V."/>
            <person name="Beletsky A.V."/>
            <person name="Mardanov A.V."/>
            <person name="Karnachuk O.V."/>
            <person name="Ravin N.V."/>
        </authorList>
    </citation>
    <scope>NUCLEOTIDE SEQUENCE</scope>
    <source>
        <strain evidence="11">Bu02</strain>
    </source>
</reference>
<dbReference type="CDD" id="cd00403">
    <property type="entry name" value="Ribosomal_L1"/>
    <property type="match status" value="1"/>
</dbReference>